<evidence type="ECO:0000256" key="10">
    <source>
        <dbReference type="RuleBase" id="RU367011"/>
    </source>
</evidence>
<dbReference type="PANTHER" id="PTHR18952">
    <property type="entry name" value="CARBONIC ANHYDRASE"/>
    <property type="match status" value="1"/>
</dbReference>
<dbReference type="AlphaFoldDB" id="A0AAU8J876"/>
<keyword evidence="11" id="KW-0812">Transmembrane</keyword>
<dbReference type="InterPro" id="IPR036398">
    <property type="entry name" value="CA_dom_sf"/>
</dbReference>
<accession>A0AAU8J876</accession>
<dbReference type="InterPro" id="IPR023561">
    <property type="entry name" value="Carbonic_anhydrase_a-class"/>
</dbReference>
<evidence type="ECO:0000256" key="2">
    <source>
        <dbReference type="ARBA" id="ARBA00002904"/>
    </source>
</evidence>
<evidence type="ECO:0000256" key="1">
    <source>
        <dbReference type="ARBA" id="ARBA00001947"/>
    </source>
</evidence>
<comment type="cofactor">
    <cofactor evidence="1 10">
        <name>Zn(2+)</name>
        <dbReference type="ChEBI" id="CHEBI:29105"/>
    </cofactor>
</comment>
<evidence type="ECO:0000256" key="6">
    <source>
        <dbReference type="ARBA" id="ARBA00022723"/>
    </source>
</evidence>
<evidence type="ECO:0000256" key="4">
    <source>
        <dbReference type="ARBA" id="ARBA00012925"/>
    </source>
</evidence>
<organism evidence="13">
    <name type="scientific">Planktothricoides raciborskii GIHE-MW2</name>
    <dbReference type="NCBI Taxonomy" id="2792601"/>
    <lineage>
        <taxon>Bacteria</taxon>
        <taxon>Bacillati</taxon>
        <taxon>Cyanobacteriota</taxon>
        <taxon>Cyanophyceae</taxon>
        <taxon>Oscillatoriophycideae</taxon>
        <taxon>Oscillatoriales</taxon>
        <taxon>Oscillatoriaceae</taxon>
        <taxon>Planktothricoides</taxon>
    </lineage>
</organism>
<dbReference type="Pfam" id="PF00194">
    <property type="entry name" value="Carb_anhydrase"/>
    <property type="match status" value="1"/>
</dbReference>
<feature type="transmembrane region" description="Helical" evidence="11">
    <location>
        <begin position="9"/>
        <end position="29"/>
    </location>
</feature>
<dbReference type="SMART" id="SM01057">
    <property type="entry name" value="Carb_anhydrase"/>
    <property type="match status" value="1"/>
</dbReference>
<dbReference type="InterPro" id="IPR018338">
    <property type="entry name" value="Carbonic_anhydrase_a-class_CS"/>
</dbReference>
<dbReference type="PROSITE" id="PS51144">
    <property type="entry name" value="ALPHA_CA_2"/>
    <property type="match status" value="1"/>
</dbReference>
<comment type="function">
    <text evidence="2 10">Reversible hydration of carbon dioxide.</text>
</comment>
<evidence type="ECO:0000256" key="11">
    <source>
        <dbReference type="SAM" id="Phobius"/>
    </source>
</evidence>
<reference evidence="13" key="1">
    <citation type="submission" date="2024-07" db="EMBL/GenBank/DDBJ databases">
        <authorList>
            <person name="Kim Y.J."/>
            <person name="Jeong J.Y."/>
        </authorList>
    </citation>
    <scope>NUCLEOTIDE SEQUENCE</scope>
    <source>
        <strain evidence="13">GIHE-MW2</strain>
    </source>
</reference>
<dbReference type="CDD" id="cd03124">
    <property type="entry name" value="alpha_CA_prokaryotic_like"/>
    <property type="match status" value="1"/>
</dbReference>
<evidence type="ECO:0000256" key="3">
    <source>
        <dbReference type="ARBA" id="ARBA00010718"/>
    </source>
</evidence>
<gene>
    <name evidence="13" type="ORF">ABWT76_003997</name>
</gene>
<dbReference type="EMBL" id="CP159837">
    <property type="protein sequence ID" value="XCM35329.1"/>
    <property type="molecule type" value="Genomic_DNA"/>
</dbReference>
<keyword evidence="11" id="KW-0472">Membrane</keyword>
<dbReference type="InterPro" id="IPR041891">
    <property type="entry name" value="Alpha_CA_prokaryot-like"/>
</dbReference>
<dbReference type="Gene3D" id="3.10.200.10">
    <property type="entry name" value="Alpha carbonic anhydrase"/>
    <property type="match status" value="1"/>
</dbReference>
<keyword evidence="7 10" id="KW-0862">Zinc</keyword>
<evidence type="ECO:0000259" key="12">
    <source>
        <dbReference type="PROSITE" id="PS51144"/>
    </source>
</evidence>
<dbReference type="PROSITE" id="PS00162">
    <property type="entry name" value="ALPHA_CA_1"/>
    <property type="match status" value="1"/>
</dbReference>
<evidence type="ECO:0000256" key="8">
    <source>
        <dbReference type="ARBA" id="ARBA00023239"/>
    </source>
</evidence>
<evidence type="ECO:0000256" key="5">
    <source>
        <dbReference type="ARBA" id="ARBA00014628"/>
    </source>
</evidence>
<keyword evidence="8 10" id="KW-0456">Lyase</keyword>
<dbReference type="SUPFAM" id="SSF51069">
    <property type="entry name" value="Carbonic anhydrase"/>
    <property type="match status" value="1"/>
</dbReference>
<evidence type="ECO:0000313" key="13">
    <source>
        <dbReference type="EMBL" id="XCM35329.1"/>
    </source>
</evidence>
<dbReference type="GO" id="GO:0008270">
    <property type="term" value="F:zinc ion binding"/>
    <property type="evidence" value="ECO:0007669"/>
    <property type="project" value="UniProtKB-UniRule"/>
</dbReference>
<dbReference type="EC" id="4.2.1.1" evidence="4 10"/>
<keyword evidence="11" id="KW-1133">Transmembrane helix</keyword>
<sequence>MIKFIKNNFLLGSLILVYCLFVLLLQVIINPNPRAETHEAIAENHYLVHWSYGGSRNPSRWGKISAEYVLCKTGQYQSPINFDSDNFERKINSESTPKPLKFNYQRIPLTVKNNGHTIQVDYSGGSSGGSSMEIDGETYRLLQFHFHTPSEHTVDEMAYGMELHLVHQNQAGNFAVVGVFIEEGAENYFLQQIWDHLPESEGEKTLEKLMVNAYNFLPENREYYSYDGSLTTPPCSEAVKWYVMTTPIEASAEQIEQFMEIYPMNARPVQPLHRRKIHHH</sequence>
<comment type="catalytic activity">
    <reaction evidence="9 10">
        <text>hydrogencarbonate + H(+) = CO2 + H2O</text>
        <dbReference type="Rhea" id="RHEA:10748"/>
        <dbReference type="ChEBI" id="CHEBI:15377"/>
        <dbReference type="ChEBI" id="CHEBI:15378"/>
        <dbReference type="ChEBI" id="CHEBI:16526"/>
        <dbReference type="ChEBI" id="CHEBI:17544"/>
        <dbReference type="EC" id="4.2.1.1"/>
    </reaction>
</comment>
<dbReference type="InterPro" id="IPR001148">
    <property type="entry name" value="CA_dom"/>
</dbReference>
<name>A0AAU8J876_9CYAN</name>
<comment type="similarity">
    <text evidence="3 10">Belongs to the alpha-carbonic anhydrase family.</text>
</comment>
<dbReference type="RefSeq" id="WP_354634858.1">
    <property type="nucleotide sequence ID" value="NZ_CP159837.1"/>
</dbReference>
<feature type="domain" description="Alpha-carbonic anhydrase" evidence="12">
    <location>
        <begin position="48"/>
        <end position="280"/>
    </location>
</feature>
<evidence type="ECO:0000256" key="9">
    <source>
        <dbReference type="ARBA" id="ARBA00048348"/>
    </source>
</evidence>
<protein>
    <recommendedName>
        <fullName evidence="5 10">Carbonic anhydrase</fullName>
        <ecNumber evidence="4 10">4.2.1.1</ecNumber>
    </recommendedName>
</protein>
<evidence type="ECO:0000256" key="7">
    <source>
        <dbReference type="ARBA" id="ARBA00022833"/>
    </source>
</evidence>
<dbReference type="GO" id="GO:0004089">
    <property type="term" value="F:carbonate dehydratase activity"/>
    <property type="evidence" value="ECO:0007669"/>
    <property type="project" value="UniProtKB-UniRule"/>
</dbReference>
<keyword evidence="6 10" id="KW-0479">Metal-binding</keyword>
<dbReference type="PANTHER" id="PTHR18952:SF265">
    <property type="entry name" value="CARBONIC ANHYDRASE"/>
    <property type="match status" value="1"/>
</dbReference>
<proteinExistence type="inferred from homology"/>